<keyword evidence="11" id="KW-0229">DNA integration</keyword>
<evidence type="ECO:0000256" key="1">
    <source>
        <dbReference type="ARBA" id="ARBA00002180"/>
    </source>
</evidence>
<dbReference type="GO" id="GO:0015074">
    <property type="term" value="P:DNA integration"/>
    <property type="evidence" value="ECO:0007669"/>
    <property type="project" value="UniProtKB-KW"/>
</dbReference>
<evidence type="ECO:0000256" key="8">
    <source>
        <dbReference type="ARBA" id="ARBA00022801"/>
    </source>
</evidence>
<dbReference type="InterPro" id="IPR039537">
    <property type="entry name" value="Retrotran_Ty1/copia-like"/>
</dbReference>
<gene>
    <name evidence="19" type="ORF">M514_23432</name>
</gene>
<evidence type="ECO:0000256" key="16">
    <source>
        <dbReference type="PROSITE-ProRule" id="PRU00047"/>
    </source>
</evidence>
<dbReference type="GO" id="GO:0003887">
    <property type="term" value="F:DNA-directed DNA polymerase activity"/>
    <property type="evidence" value="ECO:0007669"/>
    <property type="project" value="UniProtKB-KW"/>
</dbReference>
<evidence type="ECO:0000256" key="7">
    <source>
        <dbReference type="ARBA" id="ARBA00022759"/>
    </source>
</evidence>
<dbReference type="SMART" id="SM00343">
    <property type="entry name" value="ZnF_C2HC"/>
    <property type="match status" value="1"/>
</dbReference>
<evidence type="ECO:0000259" key="17">
    <source>
        <dbReference type="PROSITE" id="PS50158"/>
    </source>
</evidence>
<evidence type="ECO:0000256" key="6">
    <source>
        <dbReference type="ARBA" id="ARBA00022741"/>
    </source>
</evidence>
<dbReference type="Gene3D" id="3.30.420.10">
    <property type="entry name" value="Ribonuclease H-like superfamily/Ribonuclease H"/>
    <property type="match status" value="1"/>
</dbReference>
<dbReference type="GO" id="GO:0003676">
    <property type="term" value="F:nucleic acid binding"/>
    <property type="evidence" value="ECO:0007669"/>
    <property type="project" value="InterPro"/>
</dbReference>
<dbReference type="Pfam" id="PF22936">
    <property type="entry name" value="Pol_BBD"/>
    <property type="match status" value="1"/>
</dbReference>
<dbReference type="GO" id="GO:0008233">
    <property type="term" value="F:peptidase activity"/>
    <property type="evidence" value="ECO:0007669"/>
    <property type="project" value="UniProtKB-KW"/>
</dbReference>
<evidence type="ECO:0000259" key="18">
    <source>
        <dbReference type="PROSITE" id="PS50994"/>
    </source>
</evidence>
<keyword evidence="6" id="KW-0547">Nucleotide-binding</keyword>
<dbReference type="InterPro" id="IPR036875">
    <property type="entry name" value="Znf_CCHC_sf"/>
</dbReference>
<dbReference type="GO" id="GO:0003964">
    <property type="term" value="F:RNA-directed DNA polymerase activity"/>
    <property type="evidence" value="ECO:0007669"/>
    <property type="project" value="UniProtKB-KW"/>
</dbReference>
<evidence type="ECO:0000256" key="11">
    <source>
        <dbReference type="ARBA" id="ARBA00022908"/>
    </source>
</evidence>
<keyword evidence="12" id="KW-0695">RNA-directed DNA polymerase</keyword>
<dbReference type="Proteomes" id="UP000030758">
    <property type="component" value="Unassembled WGS sequence"/>
</dbReference>
<dbReference type="InterPro" id="IPR036397">
    <property type="entry name" value="RNaseH_sf"/>
</dbReference>
<dbReference type="GO" id="GO:0006508">
    <property type="term" value="P:proteolysis"/>
    <property type="evidence" value="ECO:0007669"/>
    <property type="project" value="UniProtKB-KW"/>
</dbReference>
<keyword evidence="2" id="KW-1188">Viral release from host cell</keyword>
<dbReference type="InterPro" id="IPR012337">
    <property type="entry name" value="RNaseH-like_sf"/>
</dbReference>
<organism evidence="19">
    <name type="scientific">Trichuris suis</name>
    <name type="common">pig whipworm</name>
    <dbReference type="NCBI Taxonomy" id="68888"/>
    <lineage>
        <taxon>Eukaryota</taxon>
        <taxon>Metazoa</taxon>
        <taxon>Ecdysozoa</taxon>
        <taxon>Nematoda</taxon>
        <taxon>Enoplea</taxon>
        <taxon>Dorylaimia</taxon>
        <taxon>Trichinellida</taxon>
        <taxon>Trichuridae</taxon>
        <taxon>Trichuris</taxon>
    </lineage>
</organism>
<sequence length="829" mass="94056">MESSIDVRIIPEFDGTHGLPVVEWLQKVELVCSLRGVTDVAGVIPLRLTGGAFAVYLQVPYDERKYGEPKGLIPLMAVVQRNKRKVRPVMDFRELHYSGTGREEKQNTLHSAAAVNRPRPIVLHPKVLEYPDDTYSPSYIVLLCSSLSLLPAYNKAVLLAVKFLQWLWAQQHRAAPVKSPFTTVIAKLNGLNYANWSFQMKLVLMESDLWTTIQPGEDRPEEESREKLRLYDSRQGRALAKICLAIGDEQQQHVQHLSSPKEVWEELQKLYALKDSKFRVIQLRRQLYSEKLESHTSMDSYLATMNHLVTELISTGDRISDEDIAMTILCGLSDDWDNVVSVICNLPASEFCCATVKQRLLAESQRRRDDLSKGTKVLAARATAVTRPVAKNFGRADVTCYKCSRRGHYARECKSKQGHRKQERCVAEDRKAQMSHLNLFASCGTVSAELTGAWIIDSGATHHMSPEAQYFSKWKRNCSSNTQVRIADGSALPIANVGTVVAKISRNKGLLNEFVAENTIFVPGIQNGVLSVAQMVENERKVIFDKGGCRIYDADNNLMIEAERHGRLFVVKTTPGRDYTTVVRNCAAEHTMLDLNLWHQRMMHVSKDRILRMVRSKSVTGLNCRSTSPKGCDDCLKGKSSRQPFETIPPRQYKRETVPLALVHCDLMGPFDEPSWGNAKYTLCIIDDATRYVSVFFLRSKACVLNKFKLWKTLAERQTGRNLLKVRTDNGLEFCSRNWETFCGAHGIIHQRTMAYTPQQNGVAERMNRTLMDLVRSTLCSTGLPKGAWAELTNTAAYIRNRVTNRHDELKTPFELWFKRKPSVRHFRA</sequence>
<keyword evidence="13" id="KW-0239">DNA-directed DNA polymerase</keyword>
<keyword evidence="15" id="KW-0233">DNA recombination</keyword>
<dbReference type="Pfam" id="PF00665">
    <property type="entry name" value="rve"/>
    <property type="match status" value="1"/>
</dbReference>
<dbReference type="Pfam" id="PF00098">
    <property type="entry name" value="zf-CCHC"/>
    <property type="match status" value="1"/>
</dbReference>
<keyword evidence="5" id="KW-0479">Metal-binding</keyword>
<dbReference type="EMBL" id="KL367556">
    <property type="protein sequence ID" value="KFD64408.1"/>
    <property type="molecule type" value="Genomic_DNA"/>
</dbReference>
<evidence type="ECO:0000313" key="19">
    <source>
        <dbReference type="EMBL" id="KFD64408.1"/>
    </source>
</evidence>
<evidence type="ECO:0000256" key="3">
    <source>
        <dbReference type="ARBA" id="ARBA00022670"/>
    </source>
</evidence>
<evidence type="ECO:0000256" key="2">
    <source>
        <dbReference type="ARBA" id="ARBA00022612"/>
    </source>
</evidence>
<feature type="domain" description="Integrase catalytic" evidence="18">
    <location>
        <begin position="655"/>
        <end position="821"/>
    </location>
</feature>
<dbReference type="GO" id="GO:0005524">
    <property type="term" value="F:ATP binding"/>
    <property type="evidence" value="ECO:0007669"/>
    <property type="project" value="UniProtKB-KW"/>
</dbReference>
<evidence type="ECO:0000256" key="10">
    <source>
        <dbReference type="ARBA" id="ARBA00022842"/>
    </source>
</evidence>
<dbReference type="Pfam" id="PF13976">
    <property type="entry name" value="gag_pre-integrs"/>
    <property type="match status" value="1"/>
</dbReference>
<evidence type="ECO:0000256" key="9">
    <source>
        <dbReference type="ARBA" id="ARBA00022840"/>
    </source>
</evidence>
<dbReference type="GO" id="GO:0008270">
    <property type="term" value="F:zinc ion binding"/>
    <property type="evidence" value="ECO:0007669"/>
    <property type="project" value="UniProtKB-KW"/>
</dbReference>
<evidence type="ECO:0008006" key="20">
    <source>
        <dbReference type="Google" id="ProtNLM"/>
    </source>
</evidence>
<dbReference type="InterPro" id="IPR001584">
    <property type="entry name" value="Integrase_cat-core"/>
</dbReference>
<proteinExistence type="predicted"/>
<keyword evidence="7" id="KW-0255">Endonuclease</keyword>
<evidence type="ECO:0000256" key="14">
    <source>
        <dbReference type="ARBA" id="ARBA00023113"/>
    </source>
</evidence>
<dbReference type="GO" id="GO:0004519">
    <property type="term" value="F:endonuclease activity"/>
    <property type="evidence" value="ECO:0007669"/>
    <property type="project" value="UniProtKB-KW"/>
</dbReference>
<name>A0A085N4L2_9BILA</name>
<evidence type="ECO:0000256" key="12">
    <source>
        <dbReference type="ARBA" id="ARBA00022918"/>
    </source>
</evidence>
<dbReference type="GO" id="GO:0019899">
    <property type="term" value="F:enzyme binding"/>
    <property type="evidence" value="ECO:0007669"/>
    <property type="project" value="UniProtKB-ARBA"/>
</dbReference>
<dbReference type="SUPFAM" id="SSF53098">
    <property type="entry name" value="Ribonuclease H-like"/>
    <property type="match status" value="1"/>
</dbReference>
<evidence type="ECO:0000256" key="15">
    <source>
        <dbReference type="ARBA" id="ARBA00023172"/>
    </source>
</evidence>
<dbReference type="InterPro" id="IPR001878">
    <property type="entry name" value="Znf_CCHC"/>
</dbReference>
<dbReference type="GO" id="GO:0006310">
    <property type="term" value="P:DNA recombination"/>
    <property type="evidence" value="ECO:0007669"/>
    <property type="project" value="UniProtKB-KW"/>
</dbReference>
<evidence type="ECO:0000256" key="13">
    <source>
        <dbReference type="ARBA" id="ARBA00022932"/>
    </source>
</evidence>
<dbReference type="Pfam" id="PF14223">
    <property type="entry name" value="Retrotran_gag_2"/>
    <property type="match status" value="1"/>
</dbReference>
<accession>A0A085N4L2</accession>
<keyword evidence="3" id="KW-0645">Protease</keyword>
<keyword evidence="13" id="KW-0548">Nucleotidyltransferase</keyword>
<keyword evidence="16" id="KW-0863">Zinc-finger</keyword>
<keyword evidence="4" id="KW-0540">Nuclease</keyword>
<dbReference type="PROSITE" id="PS50158">
    <property type="entry name" value="ZF_CCHC"/>
    <property type="match status" value="1"/>
</dbReference>
<dbReference type="PANTHER" id="PTHR42648:SF11">
    <property type="entry name" value="TRANSPOSON TY4-P GAG-POL POLYPROTEIN"/>
    <property type="match status" value="1"/>
</dbReference>
<keyword evidence="10" id="KW-0460">Magnesium</keyword>
<keyword evidence="8" id="KW-0378">Hydrolase</keyword>
<feature type="domain" description="CCHC-type" evidence="17">
    <location>
        <begin position="400"/>
        <end position="415"/>
    </location>
</feature>
<dbReference type="PANTHER" id="PTHR42648">
    <property type="entry name" value="TRANSPOSASE, PUTATIVE-RELATED"/>
    <property type="match status" value="1"/>
</dbReference>
<dbReference type="SUPFAM" id="SSF57756">
    <property type="entry name" value="Retrovirus zinc finger-like domains"/>
    <property type="match status" value="1"/>
</dbReference>
<dbReference type="PROSITE" id="PS50994">
    <property type="entry name" value="INTEGRASE"/>
    <property type="match status" value="1"/>
</dbReference>
<keyword evidence="14" id="KW-0917">Virion maturation</keyword>
<keyword evidence="16" id="KW-0862">Zinc</keyword>
<evidence type="ECO:0000256" key="4">
    <source>
        <dbReference type="ARBA" id="ARBA00022722"/>
    </source>
</evidence>
<protein>
    <recommendedName>
        <fullName evidence="20">Integrase core domain protein</fullName>
    </recommendedName>
</protein>
<reference evidence="19" key="1">
    <citation type="journal article" date="2014" name="Nat. Genet.">
        <title>Genome and transcriptome of the porcine whipworm Trichuris suis.</title>
        <authorList>
            <person name="Jex A.R."/>
            <person name="Nejsum P."/>
            <person name="Schwarz E.M."/>
            <person name="Hu L."/>
            <person name="Young N.D."/>
            <person name="Hall R.S."/>
            <person name="Korhonen P.K."/>
            <person name="Liao S."/>
            <person name="Thamsborg S."/>
            <person name="Xia J."/>
            <person name="Xu P."/>
            <person name="Wang S."/>
            <person name="Scheerlinck J.P."/>
            <person name="Hofmann A."/>
            <person name="Sternberg P.W."/>
            <person name="Wang J."/>
            <person name="Gasser R.B."/>
        </authorList>
    </citation>
    <scope>NUCLEOTIDE SEQUENCE [LARGE SCALE GENOMIC DNA]</scope>
    <source>
        <strain evidence="19">DCEP-RM93F</strain>
    </source>
</reference>
<keyword evidence="9" id="KW-0067">ATP-binding</keyword>
<dbReference type="InterPro" id="IPR025724">
    <property type="entry name" value="GAG-pre-integrase_dom"/>
</dbReference>
<dbReference type="Gene3D" id="4.10.60.10">
    <property type="entry name" value="Zinc finger, CCHC-type"/>
    <property type="match status" value="1"/>
</dbReference>
<dbReference type="AlphaFoldDB" id="A0A085N4L2"/>
<evidence type="ECO:0000256" key="5">
    <source>
        <dbReference type="ARBA" id="ARBA00022723"/>
    </source>
</evidence>
<dbReference type="InterPro" id="IPR054722">
    <property type="entry name" value="PolX-like_BBD"/>
</dbReference>
<comment type="function">
    <text evidence="1">The aspartyl protease (PR) mediates the proteolytic cleavages of the Gag and Gag-Pol polyproteins after assembly of the VLP.</text>
</comment>
<keyword evidence="13" id="KW-0808">Transferase</keyword>